<sequence length="293" mass="32674">MELFSKEGITVDYSVLCTAIVSLLRGLMCSGLYSLSLSGDDETHIRINSESIYVRQDRRPYWVKKFYLRFRHWYAEHFLRPACDELGPHHTIMKPWYVGIDGPNITIGRCATIIGEPQAPVKIGVWGREPMAGEITIGDYVLISPGCRISASDRISIGDSVMMANGVYITDCDWHGLYDRTERDAEVYPVVIKDNVWLGDHASVLKGVTIGENSVVGAGSVVTRDVPDNVVVAGNPAKVVKQLDPARVIKTRAEYFADPVGQAQFFDAVDKMVLKENGTWNWLRALIKPSVRD</sequence>
<dbReference type="Pfam" id="PF00132">
    <property type="entry name" value="Hexapep"/>
    <property type="match status" value="1"/>
</dbReference>
<accession>A0A3N2DQ34</accession>
<gene>
    <name evidence="4" type="ORF">EDC56_2390</name>
</gene>
<dbReference type="PANTHER" id="PTHR23416:SF78">
    <property type="entry name" value="LIPOPOLYSACCHARIDE BIOSYNTHESIS O-ACETYL TRANSFERASE WBBJ-RELATED"/>
    <property type="match status" value="1"/>
</dbReference>
<evidence type="ECO:0000313" key="4">
    <source>
        <dbReference type="EMBL" id="ROS01941.1"/>
    </source>
</evidence>
<dbReference type="SUPFAM" id="SSF51161">
    <property type="entry name" value="Trimeric LpxA-like enzymes"/>
    <property type="match status" value="1"/>
</dbReference>
<evidence type="ECO:0000256" key="3">
    <source>
        <dbReference type="ARBA" id="ARBA00023315"/>
    </source>
</evidence>
<dbReference type="EMBL" id="RKHR01000004">
    <property type="protein sequence ID" value="ROS01941.1"/>
    <property type="molecule type" value="Genomic_DNA"/>
</dbReference>
<dbReference type="InterPro" id="IPR001451">
    <property type="entry name" value="Hexapep"/>
</dbReference>
<keyword evidence="3" id="KW-0012">Acyltransferase</keyword>
<keyword evidence="2" id="KW-0677">Repeat</keyword>
<protein>
    <submittedName>
        <fullName evidence="4">Acetyltransferase-like isoleucine patch superfamily enzyme</fullName>
    </submittedName>
</protein>
<dbReference type="GO" id="GO:0016746">
    <property type="term" value="F:acyltransferase activity"/>
    <property type="evidence" value="ECO:0007669"/>
    <property type="project" value="UniProtKB-KW"/>
</dbReference>
<keyword evidence="5" id="KW-1185">Reference proteome</keyword>
<reference evidence="4 5" key="1">
    <citation type="submission" date="2018-11" db="EMBL/GenBank/DDBJ databases">
        <title>Genomic Encyclopedia of Type Strains, Phase IV (KMG-IV): sequencing the most valuable type-strain genomes for metagenomic binning, comparative biology and taxonomic classification.</title>
        <authorList>
            <person name="Goeker M."/>
        </authorList>
    </citation>
    <scope>NUCLEOTIDE SEQUENCE [LARGE SCALE GENOMIC DNA]</scope>
    <source>
        <strain evidence="4 5">DSM 100316</strain>
    </source>
</reference>
<dbReference type="InterPro" id="IPR018357">
    <property type="entry name" value="Hexapep_transf_CS"/>
</dbReference>
<dbReference type="Proteomes" id="UP000275394">
    <property type="component" value="Unassembled WGS sequence"/>
</dbReference>
<dbReference type="InterPro" id="IPR011004">
    <property type="entry name" value="Trimer_LpxA-like_sf"/>
</dbReference>
<organism evidence="4 5">
    <name type="scientific">Sinobacterium caligoides</name>
    <dbReference type="NCBI Taxonomy" id="933926"/>
    <lineage>
        <taxon>Bacteria</taxon>
        <taxon>Pseudomonadati</taxon>
        <taxon>Pseudomonadota</taxon>
        <taxon>Gammaproteobacteria</taxon>
        <taxon>Cellvibrionales</taxon>
        <taxon>Spongiibacteraceae</taxon>
        <taxon>Sinobacterium</taxon>
    </lineage>
</organism>
<dbReference type="Gene3D" id="2.160.10.10">
    <property type="entry name" value="Hexapeptide repeat proteins"/>
    <property type="match status" value="1"/>
</dbReference>
<evidence type="ECO:0000313" key="5">
    <source>
        <dbReference type="Proteomes" id="UP000275394"/>
    </source>
</evidence>
<keyword evidence="1 4" id="KW-0808">Transferase</keyword>
<evidence type="ECO:0000256" key="1">
    <source>
        <dbReference type="ARBA" id="ARBA00022679"/>
    </source>
</evidence>
<name>A0A3N2DQ34_9GAMM</name>
<evidence type="ECO:0000256" key="2">
    <source>
        <dbReference type="ARBA" id="ARBA00022737"/>
    </source>
</evidence>
<dbReference type="PANTHER" id="PTHR23416">
    <property type="entry name" value="SIALIC ACID SYNTHASE-RELATED"/>
    <property type="match status" value="1"/>
</dbReference>
<comment type="caution">
    <text evidence="4">The sequence shown here is derived from an EMBL/GenBank/DDBJ whole genome shotgun (WGS) entry which is preliminary data.</text>
</comment>
<proteinExistence type="predicted"/>
<dbReference type="CDD" id="cd04647">
    <property type="entry name" value="LbH_MAT_like"/>
    <property type="match status" value="1"/>
</dbReference>
<dbReference type="AlphaFoldDB" id="A0A3N2DQ34"/>
<dbReference type="InterPro" id="IPR051159">
    <property type="entry name" value="Hexapeptide_acetyltransf"/>
</dbReference>
<dbReference type="PROSITE" id="PS00101">
    <property type="entry name" value="HEXAPEP_TRANSFERASES"/>
    <property type="match status" value="1"/>
</dbReference>